<keyword evidence="3 10" id="KW-0479">Metal-binding</keyword>
<dbReference type="CDD" id="cd11606">
    <property type="entry name" value="COE_DBD"/>
    <property type="match status" value="1"/>
</dbReference>
<dbReference type="Pfam" id="PF01833">
    <property type="entry name" value="TIG"/>
    <property type="match status" value="1"/>
</dbReference>
<gene>
    <name evidence="14" type="primary">LOC115877399</name>
</gene>
<evidence type="ECO:0000256" key="11">
    <source>
        <dbReference type="SAM" id="MobiDB-lite"/>
    </source>
</evidence>
<evidence type="ECO:0000256" key="10">
    <source>
        <dbReference type="RuleBase" id="RU004489"/>
    </source>
</evidence>
<evidence type="ECO:0000256" key="6">
    <source>
        <dbReference type="ARBA" id="ARBA00023015"/>
    </source>
</evidence>
<comment type="similarity">
    <text evidence="2 10">Belongs to the COE family.</text>
</comment>
<protein>
    <submittedName>
        <fullName evidence="14">Transcription factor collier</fullName>
    </submittedName>
</protein>
<feature type="compositionally biased region" description="Gly residues" evidence="11">
    <location>
        <begin position="462"/>
        <end position="485"/>
    </location>
</feature>
<dbReference type="InterPro" id="IPR038173">
    <property type="entry name" value="COE_DBD_sf"/>
</dbReference>
<keyword evidence="7 10" id="KW-0238">DNA-binding</keyword>
<dbReference type="InterPro" id="IPR018350">
    <property type="entry name" value="Transcription_factor_COE_CS"/>
</dbReference>
<dbReference type="KEGG" id="soy:115877399"/>
<evidence type="ECO:0000256" key="9">
    <source>
        <dbReference type="ARBA" id="ARBA00023242"/>
    </source>
</evidence>
<dbReference type="GO" id="GO:0048731">
    <property type="term" value="P:system development"/>
    <property type="evidence" value="ECO:0007669"/>
    <property type="project" value="UniProtKB-ARBA"/>
</dbReference>
<dbReference type="OrthoDB" id="25246at2759"/>
<evidence type="ECO:0000256" key="2">
    <source>
        <dbReference type="ARBA" id="ARBA00010340"/>
    </source>
</evidence>
<dbReference type="InParanoid" id="A0A6J2XDK0"/>
<dbReference type="Gene3D" id="2.60.40.3180">
    <property type="entry name" value="Transcription factor COE1, DNA-binding domain"/>
    <property type="match status" value="1"/>
</dbReference>
<dbReference type="FunFam" id="2.60.40.3180:FF:000003">
    <property type="entry name" value="Knot, isoform C"/>
    <property type="match status" value="1"/>
</dbReference>
<dbReference type="GO" id="GO:0003677">
    <property type="term" value="F:DNA binding"/>
    <property type="evidence" value="ECO:0007669"/>
    <property type="project" value="UniProtKB-KW"/>
</dbReference>
<keyword evidence="5 10" id="KW-0862">Zinc</keyword>
<proteinExistence type="inferred from homology"/>
<evidence type="ECO:0000256" key="5">
    <source>
        <dbReference type="ARBA" id="ARBA00022833"/>
    </source>
</evidence>
<dbReference type="FunFam" id="2.60.40.10:FF:000762">
    <property type="entry name" value="transcription factor collier isoform X4"/>
    <property type="match status" value="1"/>
</dbReference>
<keyword evidence="6 10" id="KW-0805">Transcription regulation</keyword>
<accession>A0A6J2XDK0</accession>
<evidence type="ECO:0000259" key="12">
    <source>
        <dbReference type="SMART" id="SM00429"/>
    </source>
</evidence>
<feature type="region of interest" description="Disordered" evidence="11">
    <location>
        <begin position="434"/>
        <end position="504"/>
    </location>
</feature>
<dbReference type="InterPro" id="IPR014756">
    <property type="entry name" value="Ig_E-set"/>
</dbReference>
<dbReference type="RefSeq" id="XP_030749408.1">
    <property type="nucleotide sequence ID" value="XM_030893548.1"/>
</dbReference>
<organism evidence="13 14">
    <name type="scientific">Sitophilus oryzae</name>
    <name type="common">Rice weevil</name>
    <name type="synonym">Curculio oryzae</name>
    <dbReference type="NCBI Taxonomy" id="7048"/>
    <lineage>
        <taxon>Eukaryota</taxon>
        <taxon>Metazoa</taxon>
        <taxon>Ecdysozoa</taxon>
        <taxon>Arthropoda</taxon>
        <taxon>Hexapoda</taxon>
        <taxon>Insecta</taxon>
        <taxon>Pterygota</taxon>
        <taxon>Neoptera</taxon>
        <taxon>Endopterygota</taxon>
        <taxon>Coleoptera</taxon>
        <taxon>Polyphaga</taxon>
        <taxon>Cucujiformia</taxon>
        <taxon>Curculionidae</taxon>
        <taxon>Dryophthorinae</taxon>
        <taxon>Sitophilus</taxon>
    </lineage>
</organism>
<dbReference type="GO" id="GO:0048468">
    <property type="term" value="P:cell development"/>
    <property type="evidence" value="ECO:0007669"/>
    <property type="project" value="UniProtKB-ARBA"/>
</dbReference>
<feature type="region of interest" description="Disordered" evidence="11">
    <location>
        <begin position="1"/>
        <end position="31"/>
    </location>
</feature>
<dbReference type="PROSITE" id="PS01345">
    <property type="entry name" value="COE"/>
    <property type="match status" value="1"/>
</dbReference>
<dbReference type="AlphaFoldDB" id="A0A6J2XDK0"/>
<keyword evidence="4 10" id="KW-0863">Zinc-finger</keyword>
<dbReference type="InterPro" id="IPR032200">
    <property type="entry name" value="COE_DBD"/>
</dbReference>
<evidence type="ECO:0000256" key="8">
    <source>
        <dbReference type="ARBA" id="ARBA00023163"/>
    </source>
</evidence>
<sequence>MFGLHHHHQDTAGTGGLHHHQPRGPSLKEEPLTRGWMQGGVADQNGSTVGRAHFEKQPPSNLRKSNFFHFVIALYDRGGQPIEIERTAFIGFIEKDQEADGQKTNNGIQYRLQLLFANGIRQEQDIYVRLIDSVTKQAIIYEGQDKNPEMCRVLLTHEIMCSRCCDKKSCGNRNETPSDPVIIDRFFLKFFLKCNQNCLKNAGNPRDMRRFQVVISTQVAVDGPLLAISDNMFVHNNSKHGRRAKRLDPTEGLYPPLPVATPCIKAISPSEGWTAGGSTVIIVGDNFFDGLQVVFGTMLVWSELITPHAIRVQTPPRHIPGVVEVTLSYKSKQFCKGAPGRFVYVSLNEPTIDYGFQRLQKLIPRHPGDPEKLPKEIILKRAADLAEALYSMPRNNQLSLSAPRSPTMGNNGMATSFNAYTGQLAVSVQDTGNDEYARAQSSSVSPRGGGYCSNASTPHSSNGGGSYVGGSGSGGGGSQMNGYGGATPTSTSMGNMLPGSPSGGIFNSTPRMSLVSSPFASMNPFALPTCNAQAYGSAALVGPTK</sequence>
<feature type="domain" description="IPT/TIG" evidence="12">
    <location>
        <begin position="261"/>
        <end position="345"/>
    </location>
</feature>
<dbReference type="GO" id="GO:0003700">
    <property type="term" value="F:DNA-binding transcription factor activity"/>
    <property type="evidence" value="ECO:0007669"/>
    <property type="project" value="InterPro"/>
</dbReference>
<dbReference type="GeneID" id="115877399"/>
<dbReference type="Gene3D" id="1.10.287.4280">
    <property type="match status" value="1"/>
</dbReference>
<dbReference type="SMART" id="SM00429">
    <property type="entry name" value="IPT"/>
    <property type="match status" value="1"/>
</dbReference>
<dbReference type="GO" id="GO:0005634">
    <property type="term" value="C:nucleus"/>
    <property type="evidence" value="ECO:0007669"/>
    <property type="project" value="UniProtKB-SubCell"/>
</dbReference>
<keyword evidence="8 10" id="KW-0804">Transcription</keyword>
<keyword evidence="10" id="KW-0217">Developmental protein</keyword>
<dbReference type="InterPro" id="IPR013783">
    <property type="entry name" value="Ig-like_fold"/>
</dbReference>
<name>A0A6J2XDK0_SITOR</name>
<dbReference type="InterPro" id="IPR038006">
    <property type="entry name" value="COE_IPT"/>
</dbReference>
<dbReference type="CTD" id="45318"/>
<dbReference type="GO" id="GO:0008270">
    <property type="term" value="F:zinc ion binding"/>
    <property type="evidence" value="ECO:0007669"/>
    <property type="project" value="UniProtKB-KW"/>
</dbReference>
<evidence type="ECO:0000313" key="13">
    <source>
        <dbReference type="Proteomes" id="UP000504635"/>
    </source>
</evidence>
<evidence type="ECO:0000256" key="3">
    <source>
        <dbReference type="ARBA" id="ARBA00022723"/>
    </source>
</evidence>
<dbReference type="Pfam" id="PF16422">
    <property type="entry name" value="COE1_DBD"/>
    <property type="match status" value="1"/>
</dbReference>
<reference evidence="14" key="1">
    <citation type="submission" date="2025-08" db="UniProtKB">
        <authorList>
            <consortium name="RefSeq"/>
        </authorList>
    </citation>
    <scope>IDENTIFICATION</scope>
    <source>
        <tissue evidence="14">Gonads</tissue>
    </source>
</reference>
<keyword evidence="13" id="KW-1185">Reference proteome</keyword>
<dbReference type="InterPro" id="IPR003523">
    <property type="entry name" value="Transcription_factor_COE"/>
</dbReference>
<keyword evidence="9 10" id="KW-0539">Nucleus</keyword>
<evidence type="ECO:0000256" key="1">
    <source>
        <dbReference type="ARBA" id="ARBA00004123"/>
    </source>
</evidence>
<dbReference type="CDD" id="cd01175">
    <property type="entry name" value="IPT_COE"/>
    <property type="match status" value="1"/>
</dbReference>
<evidence type="ECO:0000256" key="4">
    <source>
        <dbReference type="ARBA" id="ARBA00022771"/>
    </source>
</evidence>
<evidence type="ECO:0000313" key="14">
    <source>
        <dbReference type="RefSeq" id="XP_030749408.1"/>
    </source>
</evidence>
<dbReference type="FunCoup" id="A0A6J2XDK0">
    <property type="interactions" value="130"/>
</dbReference>
<dbReference type="Gene3D" id="2.60.40.10">
    <property type="entry name" value="Immunoglobulins"/>
    <property type="match status" value="1"/>
</dbReference>
<dbReference type="Proteomes" id="UP000504635">
    <property type="component" value="Unplaced"/>
</dbReference>
<comment type="subcellular location">
    <subcellularLocation>
        <location evidence="1 10">Nucleus</location>
    </subcellularLocation>
</comment>
<dbReference type="InterPro" id="IPR002909">
    <property type="entry name" value="IPT_dom"/>
</dbReference>
<evidence type="ECO:0000256" key="7">
    <source>
        <dbReference type="ARBA" id="ARBA00023125"/>
    </source>
</evidence>
<dbReference type="InterPro" id="IPR032201">
    <property type="entry name" value="COE_HLH"/>
</dbReference>
<dbReference type="PANTHER" id="PTHR10747">
    <property type="entry name" value="TRANSCRIPTION FACTOR COE FAMILY MEMBER"/>
    <property type="match status" value="1"/>
</dbReference>
<dbReference type="Pfam" id="PF16423">
    <property type="entry name" value="COE1_HLH"/>
    <property type="match status" value="1"/>
</dbReference>
<dbReference type="FunFam" id="1.10.287.4280:FF:000001">
    <property type="entry name" value="transcription factor COE1 isoform X2"/>
    <property type="match status" value="1"/>
</dbReference>
<dbReference type="SUPFAM" id="SSF81296">
    <property type="entry name" value="E set domains"/>
    <property type="match status" value="1"/>
</dbReference>